<comment type="caution">
    <text evidence="3">The sequence shown here is derived from an EMBL/GenBank/DDBJ whole genome shotgun (WGS) entry which is preliminary data.</text>
</comment>
<dbReference type="Proteomes" id="UP000460549">
    <property type="component" value="Unassembled WGS sequence"/>
</dbReference>
<keyword evidence="4" id="KW-1185">Reference proteome</keyword>
<comment type="similarity">
    <text evidence="1 2">Belongs to the CutC family.</text>
</comment>
<dbReference type="FunFam" id="3.20.20.380:FF:000001">
    <property type="entry name" value="Copper homeostasis protein CutC"/>
    <property type="match status" value="1"/>
</dbReference>
<reference evidence="3 4" key="1">
    <citation type="submission" date="2019-08" db="EMBL/GenBank/DDBJ databases">
        <title>In-depth cultivation of the pig gut microbiome towards novel bacterial diversity and tailored functional studies.</title>
        <authorList>
            <person name="Wylensek D."/>
            <person name="Hitch T.C.A."/>
            <person name="Clavel T."/>
        </authorList>
    </citation>
    <scope>NUCLEOTIDE SEQUENCE [LARGE SCALE GENOMIC DNA]</scope>
    <source>
        <strain evidence="3 4">NM-380-WT-3C1</strain>
    </source>
</reference>
<dbReference type="GO" id="GO:0005737">
    <property type="term" value="C:cytoplasm"/>
    <property type="evidence" value="ECO:0007669"/>
    <property type="project" value="UniProtKB-SubCell"/>
</dbReference>
<dbReference type="PANTHER" id="PTHR12598:SF0">
    <property type="entry name" value="COPPER HOMEOSTASIS PROTEIN CUTC HOMOLOG"/>
    <property type="match status" value="1"/>
</dbReference>
<comment type="caution">
    <text evidence="2">Once thought to be involved in copper homeostasis, experiments in E.coli have shown this is not the case.</text>
</comment>
<dbReference type="InterPro" id="IPR036822">
    <property type="entry name" value="CutC-like_dom_sf"/>
</dbReference>
<keyword evidence="2" id="KW-0963">Cytoplasm</keyword>
<dbReference type="AlphaFoldDB" id="A0A7X2PDN0"/>
<gene>
    <name evidence="2" type="primary">cutC</name>
    <name evidence="3" type="ORF">FYJ80_09560</name>
</gene>
<dbReference type="Gene3D" id="3.20.20.380">
    <property type="entry name" value="Copper homeostasis (CutC) domain"/>
    <property type="match status" value="1"/>
</dbReference>
<proteinExistence type="inferred from homology"/>
<dbReference type="InterPro" id="IPR005627">
    <property type="entry name" value="CutC-like"/>
</dbReference>
<dbReference type="GO" id="GO:0005507">
    <property type="term" value="F:copper ion binding"/>
    <property type="evidence" value="ECO:0007669"/>
    <property type="project" value="TreeGrafter"/>
</dbReference>
<dbReference type="PANTHER" id="PTHR12598">
    <property type="entry name" value="COPPER HOMEOSTASIS PROTEIN CUTC"/>
    <property type="match status" value="1"/>
</dbReference>
<protein>
    <recommendedName>
        <fullName evidence="2">PF03932 family protein CutC</fullName>
    </recommendedName>
</protein>
<evidence type="ECO:0000313" key="4">
    <source>
        <dbReference type="Proteomes" id="UP000460549"/>
    </source>
</evidence>
<dbReference type="EMBL" id="VUNN01000023">
    <property type="protein sequence ID" value="MSU07014.1"/>
    <property type="molecule type" value="Genomic_DNA"/>
</dbReference>
<dbReference type="SUPFAM" id="SSF110395">
    <property type="entry name" value="CutC-like"/>
    <property type="match status" value="1"/>
</dbReference>
<organism evidence="3 4">
    <name type="scientific">Bullifex porci</name>
    <dbReference type="NCBI Taxonomy" id="2606638"/>
    <lineage>
        <taxon>Bacteria</taxon>
        <taxon>Pseudomonadati</taxon>
        <taxon>Spirochaetota</taxon>
        <taxon>Spirochaetia</taxon>
        <taxon>Spirochaetales</taxon>
        <taxon>Spirochaetaceae</taxon>
        <taxon>Bullifex</taxon>
    </lineage>
</organism>
<name>A0A7X2PDN0_9SPIO</name>
<dbReference type="HAMAP" id="MF_00795">
    <property type="entry name" value="CutC"/>
    <property type="match status" value="1"/>
</dbReference>
<evidence type="ECO:0000256" key="1">
    <source>
        <dbReference type="ARBA" id="ARBA00007768"/>
    </source>
</evidence>
<accession>A0A7X2PDN0</accession>
<evidence type="ECO:0000313" key="3">
    <source>
        <dbReference type="EMBL" id="MSU07014.1"/>
    </source>
</evidence>
<sequence>MVDRPIIEICLESVESVIAAEKGGADRVELCSDLFEGGLTPTIGTVKTALKKSNIKINAMIRPRGGDFCYSDEEFEVMKEDIKAFKETGINGIVFGILTPEGDIDVKRSKEIIELARPLAVTFHRAFDMTRDPYKSLEELIELGVDRVLTSGQEATVPEGDDLLEELVQIAGDRIIVMPGCGITERNFPKLRAKIKAKEYHIYLPYETTSKMKFHPGHIYMGGLLRQSEFTITHTSSSRVSDVMGTL</sequence>
<dbReference type="RefSeq" id="WP_154426360.1">
    <property type="nucleotide sequence ID" value="NZ_VUNN01000023.1"/>
</dbReference>
<evidence type="ECO:0000256" key="2">
    <source>
        <dbReference type="HAMAP-Rule" id="MF_00795"/>
    </source>
</evidence>
<comment type="subcellular location">
    <subcellularLocation>
        <location evidence="2">Cytoplasm</location>
    </subcellularLocation>
</comment>
<dbReference type="Pfam" id="PF03932">
    <property type="entry name" value="CutC"/>
    <property type="match status" value="1"/>
</dbReference>